<protein>
    <recommendedName>
        <fullName evidence="4">Peptidase inhibitor family I36</fullName>
    </recommendedName>
</protein>
<keyword evidence="3" id="KW-1185">Reference proteome</keyword>
<dbReference type="AlphaFoldDB" id="A0A563EN15"/>
<sequence>MRRPRGGAVKAITRFGAALAVAAAVLTFGTVGAQATPDPTIQTMLDEVTTANPGARQIDADTVRLANGVEVTASAPTPCLYKHLCIFDGVNLTGRQWSFYNCGFVNIGGAGWSDRIQSFDNNQTLGTVSIFMNWSGSNWQELYRSRAREVQMSVNIVHWTDGIWVC</sequence>
<feature type="signal peptide" evidence="1">
    <location>
        <begin position="1"/>
        <end position="33"/>
    </location>
</feature>
<evidence type="ECO:0008006" key="4">
    <source>
        <dbReference type="Google" id="ProtNLM"/>
    </source>
</evidence>
<name>A0A563EN15_9PSEU</name>
<dbReference type="EMBL" id="VOBR01000020">
    <property type="protein sequence ID" value="TWP48481.1"/>
    <property type="molecule type" value="Genomic_DNA"/>
</dbReference>
<evidence type="ECO:0000313" key="2">
    <source>
        <dbReference type="EMBL" id="TWP48481.1"/>
    </source>
</evidence>
<dbReference type="OrthoDB" id="3700599at2"/>
<proteinExistence type="predicted"/>
<feature type="chain" id="PRO_5039269961" description="Peptidase inhibitor family I36" evidence="1">
    <location>
        <begin position="34"/>
        <end position="166"/>
    </location>
</feature>
<comment type="caution">
    <text evidence="2">The sequence shown here is derived from an EMBL/GenBank/DDBJ whole genome shotgun (WGS) entry which is preliminary data.</text>
</comment>
<organism evidence="2 3">
    <name type="scientific">Lentzea tibetensis</name>
    <dbReference type="NCBI Taxonomy" id="2591470"/>
    <lineage>
        <taxon>Bacteria</taxon>
        <taxon>Bacillati</taxon>
        <taxon>Actinomycetota</taxon>
        <taxon>Actinomycetes</taxon>
        <taxon>Pseudonocardiales</taxon>
        <taxon>Pseudonocardiaceae</taxon>
        <taxon>Lentzea</taxon>
    </lineage>
</organism>
<dbReference type="Pfam" id="PF03995">
    <property type="entry name" value="Inhibitor_I36"/>
    <property type="match status" value="1"/>
</dbReference>
<evidence type="ECO:0000256" key="1">
    <source>
        <dbReference type="SAM" id="SignalP"/>
    </source>
</evidence>
<accession>A0A563EN15</accession>
<reference evidence="2 3" key="1">
    <citation type="submission" date="2019-07" db="EMBL/GenBank/DDBJ databases">
        <title>Lentzea xizangensis sp. nov., isolated from Qinghai-Tibetan Plateau Soils.</title>
        <authorList>
            <person name="Huang J."/>
        </authorList>
    </citation>
    <scope>NUCLEOTIDE SEQUENCE [LARGE SCALE GENOMIC DNA]</scope>
    <source>
        <strain evidence="2 3">FXJ1.1311</strain>
    </source>
</reference>
<keyword evidence="1" id="KW-0732">Signal</keyword>
<gene>
    <name evidence="2" type="ORF">FKR81_28240</name>
</gene>
<evidence type="ECO:0000313" key="3">
    <source>
        <dbReference type="Proteomes" id="UP000316639"/>
    </source>
</evidence>
<dbReference type="Proteomes" id="UP000316639">
    <property type="component" value="Unassembled WGS sequence"/>
</dbReference>